<dbReference type="Gene3D" id="3.30.930.10">
    <property type="entry name" value="Bira Bifunctional Protein, Domain 2"/>
    <property type="match status" value="1"/>
</dbReference>
<dbReference type="EMBL" id="CH476615">
    <property type="protein sequence ID" value="EEP77333.1"/>
    <property type="molecule type" value="Genomic_DNA"/>
</dbReference>
<dbReference type="SUPFAM" id="SSF52317">
    <property type="entry name" value="Class I glutamine amidotransferase-like"/>
    <property type="match status" value="1"/>
</dbReference>
<evidence type="ECO:0000256" key="1">
    <source>
        <dbReference type="SAM" id="Phobius"/>
    </source>
</evidence>
<dbReference type="PROSITE" id="PS51733">
    <property type="entry name" value="BPL_LPL_CATALYTIC"/>
    <property type="match status" value="1"/>
</dbReference>
<dbReference type="OrthoDB" id="10250105at2759"/>
<dbReference type="Proteomes" id="UP000002058">
    <property type="component" value="Unassembled WGS sequence"/>
</dbReference>
<keyword evidence="1" id="KW-0472">Membrane</keyword>
<dbReference type="InterPro" id="IPR004143">
    <property type="entry name" value="BPL_LPL_catalytic"/>
</dbReference>
<keyword evidence="4" id="KW-1185">Reference proteome</keyword>
<dbReference type="PANTHER" id="PTHR12835">
    <property type="entry name" value="BIOTIN PROTEIN LIGASE"/>
    <property type="match status" value="1"/>
</dbReference>
<dbReference type="RefSeq" id="XP_002542666.1">
    <property type="nucleotide sequence ID" value="XM_002542620.1"/>
</dbReference>
<evidence type="ECO:0000313" key="3">
    <source>
        <dbReference type="EMBL" id="EEP77333.1"/>
    </source>
</evidence>
<dbReference type="STRING" id="336963.C4JEM2"/>
<evidence type="ECO:0000313" key="4">
    <source>
        <dbReference type="Proteomes" id="UP000002058"/>
    </source>
</evidence>
<dbReference type="Pfam" id="PF09825">
    <property type="entry name" value="BPL_N"/>
    <property type="match status" value="1"/>
</dbReference>
<reference evidence="4" key="1">
    <citation type="journal article" date="2009" name="Genome Res.">
        <title>Comparative genomic analyses of the human fungal pathogens Coccidioides and their relatives.</title>
        <authorList>
            <person name="Sharpton T.J."/>
            <person name="Stajich J.E."/>
            <person name="Rounsley S.D."/>
            <person name="Gardner M.J."/>
            <person name="Wortman J.R."/>
            <person name="Jordar V.S."/>
            <person name="Maiti R."/>
            <person name="Kodira C.D."/>
            <person name="Neafsey D.E."/>
            <person name="Zeng Q."/>
            <person name="Hung C.-Y."/>
            <person name="McMahan C."/>
            <person name="Muszewska A."/>
            <person name="Grynberg M."/>
            <person name="Mandel M.A."/>
            <person name="Kellner E.M."/>
            <person name="Barker B.M."/>
            <person name="Galgiani J.N."/>
            <person name="Orbach M.J."/>
            <person name="Kirkland T.N."/>
            <person name="Cole G.T."/>
            <person name="Henn M.R."/>
            <person name="Birren B.W."/>
            <person name="Taylor J.W."/>
        </authorList>
    </citation>
    <scope>NUCLEOTIDE SEQUENCE [LARGE SCALE GENOMIC DNA]</scope>
    <source>
        <strain evidence="4">UAMH 1704</strain>
    </source>
</reference>
<dbReference type="InterPro" id="IPR045864">
    <property type="entry name" value="aa-tRNA-synth_II/BPL/LPL"/>
</dbReference>
<dbReference type="GO" id="GO:0005737">
    <property type="term" value="C:cytoplasm"/>
    <property type="evidence" value="ECO:0007669"/>
    <property type="project" value="TreeGrafter"/>
</dbReference>
<accession>C4JEM2</accession>
<dbReference type="VEuPathDB" id="FungiDB:UREG_02182"/>
<dbReference type="GeneID" id="8440862"/>
<feature type="transmembrane region" description="Helical" evidence="1">
    <location>
        <begin position="85"/>
        <end position="104"/>
    </location>
</feature>
<organism evidence="3 4">
    <name type="scientific">Uncinocarpus reesii (strain UAMH 1704)</name>
    <dbReference type="NCBI Taxonomy" id="336963"/>
    <lineage>
        <taxon>Eukaryota</taxon>
        <taxon>Fungi</taxon>
        <taxon>Dikarya</taxon>
        <taxon>Ascomycota</taxon>
        <taxon>Pezizomycotina</taxon>
        <taxon>Eurotiomycetes</taxon>
        <taxon>Eurotiomycetidae</taxon>
        <taxon>Onygenales</taxon>
        <taxon>Onygenaceae</taxon>
        <taxon>Uncinocarpus</taxon>
    </lineage>
</organism>
<dbReference type="OMA" id="HRIREYV"/>
<proteinExistence type="predicted"/>
<dbReference type="InterPro" id="IPR019197">
    <property type="entry name" value="Biotin-prot_ligase_N"/>
</dbReference>
<keyword evidence="1" id="KW-0812">Transmembrane</keyword>
<dbReference type="GO" id="GO:0004077">
    <property type="term" value="F:biotin--[biotin carboxyl-carrier protein] ligase activity"/>
    <property type="evidence" value="ECO:0007669"/>
    <property type="project" value="TreeGrafter"/>
</dbReference>
<feature type="domain" description="BPL/LPL catalytic" evidence="2">
    <location>
        <begin position="544"/>
        <end position="678"/>
    </location>
</feature>
<evidence type="ECO:0000259" key="2">
    <source>
        <dbReference type="PROSITE" id="PS51733"/>
    </source>
</evidence>
<dbReference type="PANTHER" id="PTHR12835:SF5">
    <property type="entry name" value="BIOTIN--PROTEIN LIGASE"/>
    <property type="match status" value="1"/>
</dbReference>
<dbReference type="eggNOG" id="KOG1536">
    <property type="taxonomic scope" value="Eukaryota"/>
</dbReference>
<dbReference type="HOGENOM" id="CLU_405548_0_0_1"/>
<name>C4JEM2_UNCRE</name>
<dbReference type="InterPro" id="IPR029062">
    <property type="entry name" value="Class_I_gatase-like"/>
</dbReference>
<dbReference type="KEGG" id="ure:UREG_02182"/>
<gene>
    <name evidence="3" type="ORF">UREG_02182</name>
</gene>
<sequence>MGEKRGFLLQVSFVWVRWSFPLRFQHSRNASICIKITLQLKGSHLPVQSTFRGASPGTQLAPGLDACPKPAAGARRQRESFGSKTYFLAALSPIPLFIVTVVHLRLFGCGIAWTVLALSSALDILIPPLSSLFSRGLRQVRSKRDFRSQTLCWRSTQTPNAQMAATTAAASTKRLNVLVYSGGQSYSDWRRNVLTDCSGNGATVDSVRQCLFSLRRLLAPNYAVIPVTGEMIINEPWTSSCALFVMPGGADLPYCRTLNGTGNRRISQFVSRGGTYLGFCAGGYYGSKRCEFEVGNKKLEVVGDRELAFYPGICRGSSFKSYYNGGGVFVDAPKFADQGVEVLASYTEPLKVDSGEGLAAVVYCRVGDGAAILTGPHPEFAASNLDRNADGPEFCHVIDTLAENDEARTEFLRGCLKKLGLQVNDETAAVPALSRMHLSALEPDAATDLVVVLREIVTVEDGEDYIKDDSDTFRLERPSPLSMHKVADALPGAVEEEAEQSSSDDRIVDYSKIIKNIVLHEDYPSPVETPRFNHQTFYAMIKEYRSQSRESLSEFGSHVLYGEVVTSTNSLLEKNTQILRRLPNGFVATANVQVAGRGRGSNVWVSPPGQAMFSVCIRHPVEKFVAAPVVFIQYLVAMAIVKGIKSYDRGYENMPVKLKWPNDICIYPPALFHLTSER</sequence>
<dbReference type="Pfam" id="PF03099">
    <property type="entry name" value="BPL_LplA_LipB"/>
    <property type="match status" value="1"/>
</dbReference>
<dbReference type="InParanoid" id="C4JEM2"/>
<protein>
    <recommendedName>
        <fullName evidence="2">BPL/LPL catalytic domain-containing protein</fullName>
    </recommendedName>
</protein>
<dbReference type="SUPFAM" id="SSF55681">
    <property type="entry name" value="Class II aaRS and biotin synthetases"/>
    <property type="match status" value="1"/>
</dbReference>
<dbReference type="CDD" id="cd03144">
    <property type="entry name" value="GATase1_ScBLP_like"/>
    <property type="match status" value="1"/>
</dbReference>
<keyword evidence="1" id="KW-1133">Transmembrane helix</keyword>
<dbReference type="FunCoup" id="C4JEM2">
    <property type="interactions" value="104"/>
</dbReference>
<dbReference type="AlphaFoldDB" id="C4JEM2"/>